<comment type="caution">
    <text evidence="1">The sequence shown here is derived from an EMBL/GenBank/DDBJ whole genome shotgun (WGS) entry which is preliminary data.</text>
</comment>
<sequence>MIEFHVIVQVKRIDGDTGWKETAIPKHCPAVFETLEEAEIYCDNLMVGG</sequence>
<organism evidence="1">
    <name type="scientific">marine sediment metagenome</name>
    <dbReference type="NCBI Taxonomy" id="412755"/>
    <lineage>
        <taxon>unclassified sequences</taxon>
        <taxon>metagenomes</taxon>
        <taxon>ecological metagenomes</taxon>
    </lineage>
</organism>
<evidence type="ECO:0000313" key="1">
    <source>
        <dbReference type="EMBL" id="KKN77845.1"/>
    </source>
</evidence>
<reference evidence="1" key="1">
    <citation type="journal article" date="2015" name="Nature">
        <title>Complex archaea that bridge the gap between prokaryotes and eukaryotes.</title>
        <authorList>
            <person name="Spang A."/>
            <person name="Saw J.H."/>
            <person name="Jorgensen S.L."/>
            <person name="Zaremba-Niedzwiedzka K."/>
            <person name="Martijn J."/>
            <person name="Lind A.E."/>
            <person name="van Eijk R."/>
            <person name="Schleper C."/>
            <person name="Guy L."/>
            <person name="Ettema T.J."/>
        </authorList>
    </citation>
    <scope>NUCLEOTIDE SEQUENCE</scope>
</reference>
<accession>A0A0F9T9G3</accession>
<protein>
    <submittedName>
        <fullName evidence="1">Uncharacterized protein</fullName>
    </submittedName>
</protein>
<dbReference type="EMBL" id="LAZR01000272">
    <property type="protein sequence ID" value="KKN77845.1"/>
    <property type="molecule type" value="Genomic_DNA"/>
</dbReference>
<name>A0A0F9T9G3_9ZZZZ</name>
<gene>
    <name evidence="1" type="ORF">LCGC14_0355820</name>
</gene>
<dbReference type="AlphaFoldDB" id="A0A0F9T9G3"/>
<proteinExistence type="predicted"/>